<dbReference type="EMBL" id="KN746408">
    <property type="protein sequence ID" value="KIH51503.1"/>
    <property type="molecule type" value="Genomic_DNA"/>
</dbReference>
<sequence length="66" mass="7729">PTTPFWTFSIEKVSSAWLPTTESTQSCTIRRCSARSANRTCRWRCRSTAVEWRMFWKSLSTCKICC</sequence>
<dbReference type="Proteomes" id="UP000054047">
    <property type="component" value="Unassembled WGS sequence"/>
</dbReference>
<name>A0A0C2C5D9_9BILA</name>
<dbReference type="AlphaFoldDB" id="A0A0C2C5D9"/>
<evidence type="ECO:0000313" key="2">
    <source>
        <dbReference type="Proteomes" id="UP000054047"/>
    </source>
</evidence>
<accession>A0A0C2C5D9</accession>
<protein>
    <submittedName>
        <fullName evidence="1">Uncharacterized protein</fullName>
    </submittedName>
</protein>
<proteinExistence type="predicted"/>
<organism evidence="1 2">
    <name type="scientific">Ancylostoma duodenale</name>
    <dbReference type="NCBI Taxonomy" id="51022"/>
    <lineage>
        <taxon>Eukaryota</taxon>
        <taxon>Metazoa</taxon>
        <taxon>Ecdysozoa</taxon>
        <taxon>Nematoda</taxon>
        <taxon>Chromadorea</taxon>
        <taxon>Rhabditida</taxon>
        <taxon>Rhabditina</taxon>
        <taxon>Rhabditomorpha</taxon>
        <taxon>Strongyloidea</taxon>
        <taxon>Ancylostomatidae</taxon>
        <taxon>Ancylostomatinae</taxon>
        <taxon>Ancylostoma</taxon>
    </lineage>
</organism>
<keyword evidence="2" id="KW-1185">Reference proteome</keyword>
<gene>
    <name evidence="1" type="ORF">ANCDUO_18411</name>
</gene>
<feature type="non-terminal residue" evidence="1">
    <location>
        <position position="66"/>
    </location>
</feature>
<evidence type="ECO:0000313" key="1">
    <source>
        <dbReference type="EMBL" id="KIH51503.1"/>
    </source>
</evidence>
<reference evidence="1 2" key="1">
    <citation type="submission" date="2013-12" db="EMBL/GenBank/DDBJ databases">
        <title>Draft genome of the parsitic nematode Ancylostoma duodenale.</title>
        <authorList>
            <person name="Mitreva M."/>
        </authorList>
    </citation>
    <scope>NUCLEOTIDE SEQUENCE [LARGE SCALE GENOMIC DNA]</scope>
    <source>
        <strain evidence="1 2">Zhejiang</strain>
    </source>
</reference>
<feature type="non-terminal residue" evidence="1">
    <location>
        <position position="1"/>
    </location>
</feature>